<gene>
    <name evidence="1" type="ORF">NDU88_011574</name>
</gene>
<evidence type="ECO:0000313" key="1">
    <source>
        <dbReference type="EMBL" id="KAJ1158902.1"/>
    </source>
</evidence>
<proteinExistence type="predicted"/>
<name>A0AAV7S4M8_PLEWA</name>
<comment type="caution">
    <text evidence="1">The sequence shown here is derived from an EMBL/GenBank/DDBJ whole genome shotgun (WGS) entry which is preliminary data.</text>
</comment>
<dbReference type="EMBL" id="JANPWB010000009">
    <property type="protein sequence ID" value="KAJ1158902.1"/>
    <property type="molecule type" value="Genomic_DNA"/>
</dbReference>
<organism evidence="1 2">
    <name type="scientific">Pleurodeles waltl</name>
    <name type="common">Iberian ribbed newt</name>
    <dbReference type="NCBI Taxonomy" id="8319"/>
    <lineage>
        <taxon>Eukaryota</taxon>
        <taxon>Metazoa</taxon>
        <taxon>Chordata</taxon>
        <taxon>Craniata</taxon>
        <taxon>Vertebrata</taxon>
        <taxon>Euteleostomi</taxon>
        <taxon>Amphibia</taxon>
        <taxon>Batrachia</taxon>
        <taxon>Caudata</taxon>
        <taxon>Salamandroidea</taxon>
        <taxon>Salamandridae</taxon>
        <taxon>Pleurodelinae</taxon>
        <taxon>Pleurodeles</taxon>
    </lineage>
</organism>
<dbReference type="AlphaFoldDB" id="A0AAV7S4M8"/>
<keyword evidence="2" id="KW-1185">Reference proteome</keyword>
<evidence type="ECO:0000313" key="2">
    <source>
        <dbReference type="Proteomes" id="UP001066276"/>
    </source>
</evidence>
<sequence length="79" mass="9232">MCNRKCEWKKCDLVRVKYPRVMIERKRCVGFCPSCVRATGQRNVECGQKNVGSGFGLWQLRQGMDADDRRGKLYRCNLE</sequence>
<dbReference type="Proteomes" id="UP001066276">
    <property type="component" value="Chromosome 5"/>
</dbReference>
<reference evidence="1" key="1">
    <citation type="journal article" date="2022" name="bioRxiv">
        <title>Sequencing and chromosome-scale assembly of the giantPleurodeles waltlgenome.</title>
        <authorList>
            <person name="Brown T."/>
            <person name="Elewa A."/>
            <person name="Iarovenko S."/>
            <person name="Subramanian E."/>
            <person name="Araus A.J."/>
            <person name="Petzold A."/>
            <person name="Susuki M."/>
            <person name="Suzuki K.-i.T."/>
            <person name="Hayashi T."/>
            <person name="Toyoda A."/>
            <person name="Oliveira C."/>
            <person name="Osipova E."/>
            <person name="Leigh N.D."/>
            <person name="Simon A."/>
            <person name="Yun M.H."/>
        </authorList>
    </citation>
    <scope>NUCLEOTIDE SEQUENCE</scope>
    <source>
        <strain evidence="1">20211129_DDA</strain>
        <tissue evidence="1">Liver</tissue>
    </source>
</reference>
<protein>
    <submittedName>
        <fullName evidence="1">Uncharacterized protein</fullName>
    </submittedName>
</protein>
<accession>A0AAV7S4M8</accession>